<evidence type="ECO:0000313" key="1">
    <source>
        <dbReference type="EMBL" id="EAX84885.1"/>
    </source>
</evidence>
<dbReference type="VEuPathDB" id="TrichDB:TVAG_330330"/>
<dbReference type="VEuPathDB" id="TrichDB:TVAGG3_0777360"/>
<gene>
    <name evidence="1" type="ORF">TVAG_330330</name>
</gene>
<reference evidence="1" key="2">
    <citation type="journal article" date="2007" name="Science">
        <title>Draft genome sequence of the sexually transmitted pathogen Trichomonas vaginalis.</title>
        <authorList>
            <person name="Carlton J.M."/>
            <person name="Hirt R.P."/>
            <person name="Silva J.C."/>
            <person name="Delcher A.L."/>
            <person name="Schatz M."/>
            <person name="Zhao Q."/>
            <person name="Wortman J.R."/>
            <person name="Bidwell S.L."/>
            <person name="Alsmark U.C.M."/>
            <person name="Besteiro S."/>
            <person name="Sicheritz-Ponten T."/>
            <person name="Noel C.J."/>
            <person name="Dacks J.B."/>
            <person name="Foster P.G."/>
            <person name="Simillion C."/>
            <person name="Van de Peer Y."/>
            <person name="Miranda-Saavedra D."/>
            <person name="Barton G.J."/>
            <person name="Westrop G.D."/>
            <person name="Mueller S."/>
            <person name="Dessi D."/>
            <person name="Fiori P.L."/>
            <person name="Ren Q."/>
            <person name="Paulsen I."/>
            <person name="Zhang H."/>
            <person name="Bastida-Corcuera F.D."/>
            <person name="Simoes-Barbosa A."/>
            <person name="Brown M.T."/>
            <person name="Hayes R.D."/>
            <person name="Mukherjee M."/>
            <person name="Okumura C.Y."/>
            <person name="Schneider R."/>
            <person name="Smith A.J."/>
            <person name="Vanacova S."/>
            <person name="Villalvazo M."/>
            <person name="Haas B.J."/>
            <person name="Pertea M."/>
            <person name="Feldblyum T.V."/>
            <person name="Utterback T.R."/>
            <person name="Shu C.L."/>
            <person name="Osoegawa K."/>
            <person name="de Jong P.J."/>
            <person name="Hrdy I."/>
            <person name="Horvathova L."/>
            <person name="Zubacova Z."/>
            <person name="Dolezal P."/>
            <person name="Malik S.B."/>
            <person name="Logsdon J.M. Jr."/>
            <person name="Henze K."/>
            <person name="Gupta A."/>
            <person name="Wang C.C."/>
            <person name="Dunne R.L."/>
            <person name="Upcroft J.A."/>
            <person name="Upcroft P."/>
            <person name="White O."/>
            <person name="Salzberg S.L."/>
            <person name="Tang P."/>
            <person name="Chiu C.-H."/>
            <person name="Lee Y.-S."/>
            <person name="Embley T.M."/>
            <person name="Coombs G.H."/>
            <person name="Mottram J.C."/>
            <person name="Tachezy J."/>
            <person name="Fraser-Liggett C.M."/>
            <person name="Johnson P.J."/>
        </authorList>
    </citation>
    <scope>NUCLEOTIDE SEQUENCE [LARGE SCALE GENOMIC DNA]</scope>
    <source>
        <strain evidence="1">G3</strain>
    </source>
</reference>
<protein>
    <submittedName>
        <fullName evidence="1">Uncharacterized protein</fullName>
    </submittedName>
</protein>
<name>A2GD82_TRIV3</name>
<dbReference type="AlphaFoldDB" id="A2GD82"/>
<organism evidence="1 2">
    <name type="scientific">Trichomonas vaginalis (strain ATCC PRA-98 / G3)</name>
    <dbReference type="NCBI Taxonomy" id="412133"/>
    <lineage>
        <taxon>Eukaryota</taxon>
        <taxon>Metamonada</taxon>
        <taxon>Parabasalia</taxon>
        <taxon>Trichomonadida</taxon>
        <taxon>Trichomonadidae</taxon>
        <taxon>Trichomonas</taxon>
    </lineage>
</organism>
<dbReference type="RefSeq" id="XP_001297815.1">
    <property type="nucleotide sequence ID" value="XM_001297814.1"/>
</dbReference>
<keyword evidence="2" id="KW-1185">Reference proteome</keyword>
<dbReference type="KEGG" id="tva:4742519"/>
<evidence type="ECO:0000313" key="2">
    <source>
        <dbReference type="Proteomes" id="UP000001542"/>
    </source>
</evidence>
<dbReference type="Proteomes" id="UP000001542">
    <property type="component" value="Unassembled WGS sequence"/>
</dbReference>
<dbReference type="EMBL" id="DS115161">
    <property type="protein sequence ID" value="EAX84885.1"/>
    <property type="molecule type" value="Genomic_DNA"/>
</dbReference>
<proteinExistence type="predicted"/>
<reference evidence="1" key="1">
    <citation type="submission" date="2006-10" db="EMBL/GenBank/DDBJ databases">
        <authorList>
            <person name="Amadeo P."/>
            <person name="Zhao Q."/>
            <person name="Wortman J."/>
            <person name="Fraser-Liggett C."/>
            <person name="Carlton J."/>
        </authorList>
    </citation>
    <scope>NUCLEOTIDE SEQUENCE</scope>
    <source>
        <strain evidence="1">G3</strain>
    </source>
</reference>
<sequence>MGRAPQLTEINRAFESLFVSLADLKNIGTKGKFKTDVTLQTIQKIQKSIELLRSFVQKAFLGNTKSEKFDENDFESKLANVTKNINFLFLKSINHDCITSYEKVTLQTSMTSSIQCIRENVKNAILQPDRIECLKAAIIEFNMKLEKEYINKGYLYPVKINFEQNS</sequence>
<dbReference type="InParanoid" id="A2GD82"/>
<accession>A2GD82</accession>